<feature type="compositionally biased region" description="Acidic residues" evidence="1">
    <location>
        <begin position="469"/>
        <end position="479"/>
    </location>
</feature>
<evidence type="ECO:0000256" key="2">
    <source>
        <dbReference type="SAM" id="Phobius"/>
    </source>
</evidence>
<dbReference type="InterPro" id="IPR007730">
    <property type="entry name" value="SPOR-like_dom"/>
</dbReference>
<evidence type="ECO:0000256" key="1">
    <source>
        <dbReference type="SAM" id="MobiDB-lite"/>
    </source>
</evidence>
<gene>
    <name evidence="4" type="ORF">EKO24_011045</name>
</gene>
<feature type="compositionally biased region" description="Low complexity" evidence="1">
    <location>
        <begin position="921"/>
        <end position="933"/>
    </location>
</feature>
<proteinExistence type="predicted"/>
<dbReference type="RefSeq" id="WP_127029390.1">
    <property type="nucleotide sequence ID" value="NZ_RYFG02000095.1"/>
</dbReference>
<feature type="compositionally biased region" description="Acidic residues" evidence="1">
    <location>
        <begin position="625"/>
        <end position="642"/>
    </location>
</feature>
<name>A0ABY3CA54_9GAMM</name>
<dbReference type="Gene3D" id="3.30.70.1070">
    <property type="entry name" value="Sporulation related repeat"/>
    <property type="match status" value="1"/>
</dbReference>
<feature type="compositionally biased region" description="Basic and acidic residues" evidence="1">
    <location>
        <begin position="883"/>
        <end position="920"/>
    </location>
</feature>
<feature type="compositionally biased region" description="Polar residues" evidence="1">
    <location>
        <begin position="700"/>
        <end position="717"/>
    </location>
</feature>
<comment type="caution">
    <text evidence="4">The sequence shown here is derived from an EMBL/GenBank/DDBJ whole genome shotgun (WGS) entry which is preliminary data.</text>
</comment>
<feature type="region of interest" description="Disordered" evidence="1">
    <location>
        <begin position="83"/>
        <end position="119"/>
    </location>
</feature>
<evidence type="ECO:0000313" key="5">
    <source>
        <dbReference type="Proteomes" id="UP000733744"/>
    </source>
</evidence>
<evidence type="ECO:0000259" key="3">
    <source>
        <dbReference type="PROSITE" id="PS51724"/>
    </source>
</evidence>
<dbReference type="SUPFAM" id="SSF110997">
    <property type="entry name" value="Sporulation related repeat"/>
    <property type="match status" value="1"/>
</dbReference>
<dbReference type="Proteomes" id="UP000733744">
    <property type="component" value="Unassembled WGS sequence"/>
</dbReference>
<keyword evidence="2" id="KW-0472">Membrane</keyword>
<dbReference type="Pfam" id="PF05036">
    <property type="entry name" value="SPOR"/>
    <property type="match status" value="1"/>
</dbReference>
<sequence length="1040" mass="113239">MTDPIDKKSKEKRDNLDVDLDAMLDEAESSLLPRDEFKDDDDTIDRLLMDAGFDTDDEIMPSKARADVGLHDELDDFLDFDDFGEDFNAQEKPSAAVAELAEPVGSSPDFPLTDSQDEEDAIDRLLMNAQLDADNSDELDELNDFSDFSDFAEPDPMPADETNEPELAADSLSTFTDDAVLTDEIDAVDKSGRGDEDEVEVPAPAMAAVREPTLEAGSVDIDEELDSFSDFSDFVEPDPIPVIDEPEQVAENLSAHDEEELQDEIDDFFSLDGFDESDLIQDDQVKSSIAAEVESEPGQPAAFEPPSNNAGLSDEIDDFLNFDGLDQPDPVQDVLVKSSVPTDTEINPQQSAEFERSIDTNAGLPDEIDDFFSQGGFDESDMILDDVESSIPAKVEADQEQQVESSVNENAAFADELDDFFSPGSFDESDMIQDDDVPVKAEPQAVVEPSFGAEPADEMDDFFNLGGFDESDMIEDDVESPAPAKVEADQEQQAESLGDENAAFADEFDDFFSPGSFDESDMIQDDGVESSNSLPEVAPNQEQQVSVGESSGLQNDENSFDSLFMDSDFNEEDALEQAVDKKDEFGDDTDLSEIDEFFQLDEVSDDFSKETGEADLTGGERSTQDEDDFLLPDFDITADMETSDMGSNPGTKTDDLADAFGDSDFLDEDDVIQAFKPEIPELKPGDDDSVFEAQPKQAADTVSENPENAKNSASASGQGDVKKQLEDAERRVKKAKLFAYIALGFGTVALSAAAGLGVMTYNAKSEVSKLTETVTSLEASLAKNAENNPKEEINAVMDSVVQLNQKVYGFITELKGSPQSLADLLNNKVPDIAAKQDMVSKALDMLQTKVGGEGRMPLLESLVAAPIKTEAVHEPAAPAKIEPAQEHAPSKASEAHPSKEKNAHEVAPTKERAKHEEASAKAEPVPEAAPAKAKTQEEAEPVIPPKAILKKEEPAKINEPTTVGKWGVNLAAFKQEWFAKSKAAEFARQGIFAEVIPVYERNATMYRLRVGGFRTKAEANANTARIKQTLNLDSVWVSDN</sequence>
<dbReference type="PROSITE" id="PS51724">
    <property type="entry name" value="SPOR"/>
    <property type="match status" value="1"/>
</dbReference>
<feature type="compositionally biased region" description="Polar residues" evidence="1">
    <location>
        <begin position="529"/>
        <end position="561"/>
    </location>
</feature>
<feature type="domain" description="SPOR" evidence="3">
    <location>
        <begin position="960"/>
        <end position="1039"/>
    </location>
</feature>
<feature type="transmembrane region" description="Helical" evidence="2">
    <location>
        <begin position="737"/>
        <end position="761"/>
    </location>
</feature>
<feature type="region of interest" description="Disordered" evidence="1">
    <location>
        <begin position="290"/>
        <end position="327"/>
    </location>
</feature>
<feature type="region of interest" description="Disordered" evidence="1">
    <location>
        <begin position="881"/>
        <end position="941"/>
    </location>
</feature>
<feature type="compositionally biased region" description="Acidic residues" evidence="1">
    <location>
        <begin position="134"/>
        <end position="144"/>
    </location>
</feature>
<accession>A0ABY3CA54</accession>
<feature type="region of interest" description="Disordered" evidence="1">
    <location>
        <begin position="132"/>
        <end position="170"/>
    </location>
</feature>
<reference evidence="4 5" key="1">
    <citation type="journal article" date="2019" name="Antonie Van Leeuwenhoek">
        <title>Description of 'Ca. Methylobacter oryzae' KRF1, a novel species from the environmentally important Methylobacter clade 2.</title>
        <authorList>
            <person name="Khatri K."/>
            <person name="Mohite J.A."/>
            <person name="Pandit P.S."/>
            <person name="Bahulikar R."/>
            <person name="Rahalkar M.C."/>
        </authorList>
    </citation>
    <scope>NUCLEOTIDE SEQUENCE [LARGE SCALE GENOMIC DNA]</scope>
    <source>
        <strain evidence="4 5">KRF1</strain>
    </source>
</reference>
<feature type="compositionally biased region" description="Acidic residues" evidence="1">
    <location>
        <begin position="518"/>
        <end position="528"/>
    </location>
</feature>
<feature type="region of interest" description="Disordered" evidence="1">
    <location>
        <begin position="695"/>
        <end position="725"/>
    </location>
</feature>
<evidence type="ECO:0000313" key="4">
    <source>
        <dbReference type="EMBL" id="TRW94746.1"/>
    </source>
</evidence>
<keyword evidence="2" id="KW-1133">Transmembrane helix</keyword>
<keyword evidence="2" id="KW-0812">Transmembrane</keyword>
<dbReference type="InterPro" id="IPR036680">
    <property type="entry name" value="SPOR-like_sf"/>
</dbReference>
<organism evidence="4 5">
    <name type="scientific">Candidatus Methylobacter oryzae</name>
    <dbReference type="NCBI Taxonomy" id="2497749"/>
    <lineage>
        <taxon>Bacteria</taxon>
        <taxon>Pseudomonadati</taxon>
        <taxon>Pseudomonadota</taxon>
        <taxon>Gammaproteobacteria</taxon>
        <taxon>Methylococcales</taxon>
        <taxon>Methylococcaceae</taxon>
        <taxon>Methylobacter</taxon>
    </lineage>
</organism>
<keyword evidence="5" id="KW-1185">Reference proteome</keyword>
<protein>
    <recommendedName>
        <fullName evidence="3">SPOR domain-containing protein</fullName>
    </recommendedName>
</protein>
<dbReference type="EMBL" id="RYFG02000095">
    <property type="protein sequence ID" value="TRW94746.1"/>
    <property type="molecule type" value="Genomic_DNA"/>
</dbReference>
<feature type="region of interest" description="Disordered" evidence="1">
    <location>
        <begin position="448"/>
        <end position="563"/>
    </location>
</feature>
<feature type="region of interest" description="Disordered" evidence="1">
    <location>
        <begin position="601"/>
        <end position="660"/>
    </location>
</feature>